<evidence type="ECO:0000259" key="12">
    <source>
        <dbReference type="Pfam" id="PF00266"/>
    </source>
</evidence>
<dbReference type="Gene3D" id="3.40.640.10">
    <property type="entry name" value="Type I PLP-dependent aspartate aminotransferase-like (Major domain)"/>
    <property type="match status" value="1"/>
</dbReference>
<evidence type="ECO:0000256" key="7">
    <source>
        <dbReference type="ARBA" id="ARBA00022898"/>
    </source>
</evidence>
<dbReference type="InterPro" id="IPR015424">
    <property type="entry name" value="PyrdxlP-dep_Trfase"/>
</dbReference>
<dbReference type="GO" id="GO:0016740">
    <property type="term" value="F:transferase activity"/>
    <property type="evidence" value="ECO:0007669"/>
    <property type="project" value="UniProtKB-KW"/>
</dbReference>
<dbReference type="PANTHER" id="PTHR11601">
    <property type="entry name" value="CYSTEINE DESULFURYLASE FAMILY MEMBER"/>
    <property type="match status" value="1"/>
</dbReference>
<comment type="cofactor">
    <cofactor evidence="1">
        <name>pyridoxal 5'-phosphate</name>
        <dbReference type="ChEBI" id="CHEBI:597326"/>
    </cofactor>
</comment>
<accession>A0A0N4T4L0</accession>
<dbReference type="EMBL" id="UZAD01000724">
    <property type="protein sequence ID" value="VDN84296.1"/>
    <property type="molecule type" value="Genomic_DNA"/>
</dbReference>
<dbReference type="InterPro" id="IPR015421">
    <property type="entry name" value="PyrdxlP-dep_Trfase_major"/>
</dbReference>
<protein>
    <recommendedName>
        <fullName evidence="11">Selenocysteine lyase</fullName>
        <ecNumber evidence="10">4.4.1.16</ecNumber>
    </recommendedName>
</protein>
<feature type="domain" description="Aminotransferase class V" evidence="12">
    <location>
        <begin position="11"/>
        <end position="402"/>
    </location>
</feature>
<comment type="similarity">
    <text evidence="3">Belongs to the class-V pyridoxal-phosphate-dependent aminotransferase family.</text>
</comment>
<evidence type="ECO:0000256" key="9">
    <source>
        <dbReference type="ARBA" id="ARBA00037407"/>
    </source>
</evidence>
<comment type="function">
    <text evidence="9">Catalyzes the decomposition of L-selenocysteine to L-alanine and elemental selenium.</text>
</comment>
<dbReference type="PANTHER" id="PTHR11601:SF62">
    <property type="entry name" value="SELENOCYSTEINE LYASE"/>
    <property type="match status" value="1"/>
</dbReference>
<reference evidence="13 14" key="2">
    <citation type="submission" date="2018-11" db="EMBL/GenBank/DDBJ databases">
        <authorList>
            <consortium name="Pathogen Informatics"/>
        </authorList>
    </citation>
    <scope>NUCLEOTIDE SEQUENCE [LARGE SCALE GENOMIC DNA]</scope>
</reference>
<dbReference type="GO" id="GO:0005829">
    <property type="term" value="C:cytosol"/>
    <property type="evidence" value="ECO:0007669"/>
    <property type="project" value="UniProtKB-SubCell"/>
</dbReference>
<gene>
    <name evidence="13" type="ORF">BPAG_LOCUS3110</name>
</gene>
<dbReference type="WBParaSite" id="BPAG_0000314001-mRNA-1">
    <property type="protein sequence ID" value="BPAG_0000314001-mRNA-1"/>
    <property type="gene ID" value="BPAG_0000314001"/>
</dbReference>
<dbReference type="Proteomes" id="UP000278627">
    <property type="component" value="Unassembled WGS sequence"/>
</dbReference>
<dbReference type="Gene3D" id="1.10.260.50">
    <property type="match status" value="1"/>
</dbReference>
<dbReference type="PIRSF" id="PIRSF005572">
    <property type="entry name" value="NifS"/>
    <property type="match status" value="1"/>
</dbReference>
<evidence type="ECO:0000256" key="1">
    <source>
        <dbReference type="ARBA" id="ARBA00001933"/>
    </source>
</evidence>
<keyword evidence="8" id="KW-0456">Lyase</keyword>
<evidence type="ECO:0000256" key="5">
    <source>
        <dbReference type="ARBA" id="ARBA00022490"/>
    </source>
</evidence>
<dbReference type="Pfam" id="PF00266">
    <property type="entry name" value="Aminotran_5"/>
    <property type="match status" value="1"/>
</dbReference>
<comment type="subcellular location">
    <subcellularLocation>
        <location evidence="2">Cytoplasm</location>
        <location evidence="2">Cytosol</location>
    </subcellularLocation>
</comment>
<dbReference type="SUPFAM" id="SSF53383">
    <property type="entry name" value="PLP-dependent transferases"/>
    <property type="match status" value="1"/>
</dbReference>
<evidence type="ECO:0000313" key="13">
    <source>
        <dbReference type="EMBL" id="VDN84296.1"/>
    </source>
</evidence>
<dbReference type="InterPro" id="IPR015422">
    <property type="entry name" value="PyrdxlP-dep_Trfase_small"/>
</dbReference>
<dbReference type="EC" id="4.4.1.16" evidence="10"/>
<comment type="subunit">
    <text evidence="4">Homodimer.</text>
</comment>
<dbReference type="Gene3D" id="3.90.1150.10">
    <property type="entry name" value="Aspartate Aminotransferase, domain 1"/>
    <property type="match status" value="1"/>
</dbReference>
<evidence type="ECO:0000256" key="10">
    <source>
        <dbReference type="ARBA" id="ARBA00039054"/>
    </source>
</evidence>
<evidence type="ECO:0000313" key="15">
    <source>
        <dbReference type="WBParaSite" id="BPAG_0000314001-mRNA-1"/>
    </source>
</evidence>
<evidence type="ECO:0000256" key="4">
    <source>
        <dbReference type="ARBA" id="ARBA00011738"/>
    </source>
</evidence>
<dbReference type="InterPro" id="IPR016454">
    <property type="entry name" value="Cysteine_dSase"/>
</dbReference>
<sequence length="431" mass="47997">MTWYIEEQEKVYLDYNATTPIDKDVKQSIVDAFNIWGNPSSNNELGKKAKDGIEEARENIARLLHVSAKEIFFTSGGTETNNWVIYNCIEHRKAVWGRDYKLHIIASAIEHPSILEPLRDLKKKQEIGKLLPIQFPNDICSSDLTEISIDLETGRVKLNDLEEAFCERTCLVSVMTANNETGVIQPVAEVAEIARKCENKFESRIFVHSDVSQAIGKIDVSVNALNVDFVTVTGHKFYGPRIGALVLRDESKVPLRALFLGGNQERNKRAGTENTPMIIGLGKAAQVALSGLQNYSKHMQKIRDYFEKQLKEKLNDEIMINFEASERLPNTSSVIFVKYGGNASELLSKCKSFIASTGAACHAATEQCSGVLTACGIRDELARRTVRFSFGRDSTSDEVDRVVNELKAIMFMSKYGSSLLNAINKGPISGF</sequence>
<name>A0A0N4T4L0_BRUPA</name>
<organism evidence="15">
    <name type="scientific">Brugia pahangi</name>
    <name type="common">Filarial nematode worm</name>
    <dbReference type="NCBI Taxonomy" id="6280"/>
    <lineage>
        <taxon>Eukaryota</taxon>
        <taxon>Metazoa</taxon>
        <taxon>Ecdysozoa</taxon>
        <taxon>Nematoda</taxon>
        <taxon>Chromadorea</taxon>
        <taxon>Rhabditida</taxon>
        <taxon>Spirurina</taxon>
        <taxon>Spiruromorpha</taxon>
        <taxon>Filarioidea</taxon>
        <taxon>Onchocercidae</taxon>
        <taxon>Brugia</taxon>
    </lineage>
</organism>
<evidence type="ECO:0000313" key="14">
    <source>
        <dbReference type="Proteomes" id="UP000278627"/>
    </source>
</evidence>
<dbReference type="AlphaFoldDB" id="A0A0N4T4L0"/>
<evidence type="ECO:0000256" key="6">
    <source>
        <dbReference type="ARBA" id="ARBA00022679"/>
    </source>
</evidence>
<evidence type="ECO:0000256" key="2">
    <source>
        <dbReference type="ARBA" id="ARBA00004514"/>
    </source>
</evidence>
<keyword evidence="7" id="KW-0663">Pyridoxal phosphate</keyword>
<dbReference type="InterPro" id="IPR000192">
    <property type="entry name" value="Aminotrans_V_dom"/>
</dbReference>
<reference evidence="15" key="1">
    <citation type="submission" date="2017-02" db="UniProtKB">
        <authorList>
            <consortium name="WormBaseParasite"/>
        </authorList>
    </citation>
    <scope>IDENTIFICATION</scope>
</reference>
<dbReference type="STRING" id="6280.A0A0N4T4L0"/>
<keyword evidence="14" id="KW-1185">Reference proteome</keyword>
<proteinExistence type="inferred from homology"/>
<evidence type="ECO:0000256" key="3">
    <source>
        <dbReference type="ARBA" id="ARBA00009236"/>
    </source>
</evidence>
<evidence type="ECO:0000256" key="11">
    <source>
        <dbReference type="ARBA" id="ARBA00040554"/>
    </source>
</evidence>
<keyword evidence="5" id="KW-0963">Cytoplasm</keyword>
<dbReference type="GO" id="GO:0009000">
    <property type="term" value="F:selenocysteine lyase activity"/>
    <property type="evidence" value="ECO:0007669"/>
    <property type="project" value="UniProtKB-EC"/>
</dbReference>
<evidence type="ECO:0000256" key="8">
    <source>
        <dbReference type="ARBA" id="ARBA00023239"/>
    </source>
</evidence>
<keyword evidence="6" id="KW-0808">Transferase</keyword>